<dbReference type="RefSeq" id="WP_106676325.1">
    <property type="nucleotide sequence ID" value="NZ_JACHWV010000010.1"/>
</dbReference>
<comment type="caution">
    <text evidence="1">The sequence shown here is derived from an EMBL/GenBank/DDBJ whole genome shotgun (WGS) entry which is preliminary data.</text>
</comment>
<proteinExistence type="predicted"/>
<dbReference type="EMBL" id="PXOT01000010">
    <property type="protein sequence ID" value="PSG94520.1"/>
    <property type="molecule type" value="Genomic_DNA"/>
</dbReference>
<keyword evidence="2" id="KW-1185">Reference proteome</keyword>
<dbReference type="Proteomes" id="UP000238430">
    <property type="component" value="Unassembled WGS sequence"/>
</dbReference>
<protein>
    <submittedName>
        <fullName evidence="1">Uncharacterized protein</fullName>
    </submittedName>
</protein>
<name>A0A2T1NNQ1_9FLAO</name>
<gene>
    <name evidence="1" type="ORF">C7H61_00875</name>
</gene>
<sequence length="120" mass="14040">MNKLYVLTHLYDICGQDVFFISNEEPEIIFKKAIFIQLRAEAIIDESKSISTRNLASILFKHIEAIEIPFKNESSAFRIDMYELRESFCSITEDLKNEMQEHFNLQILDEDISNSDDTII</sequence>
<evidence type="ECO:0000313" key="1">
    <source>
        <dbReference type="EMBL" id="PSG94520.1"/>
    </source>
</evidence>
<accession>A0A2T1NNQ1</accession>
<dbReference type="AlphaFoldDB" id="A0A2T1NNQ1"/>
<organism evidence="1 2">
    <name type="scientific">Mesoflavibacter zeaxanthinifaciens subsp. sabulilitoris</name>
    <dbReference type="NCBI Taxonomy" id="1520893"/>
    <lineage>
        <taxon>Bacteria</taxon>
        <taxon>Pseudomonadati</taxon>
        <taxon>Bacteroidota</taxon>
        <taxon>Flavobacteriia</taxon>
        <taxon>Flavobacteriales</taxon>
        <taxon>Flavobacteriaceae</taxon>
        <taxon>Mesoflavibacter</taxon>
    </lineage>
</organism>
<evidence type="ECO:0000313" key="2">
    <source>
        <dbReference type="Proteomes" id="UP000238430"/>
    </source>
</evidence>
<reference evidence="1 2" key="1">
    <citation type="submission" date="2018-03" db="EMBL/GenBank/DDBJ databases">
        <title>Mesoflavibacter sp. HG37 and Mesoflavibacter sp. HG96 sp.nov., two marine bacteria isolated from seawater of Western Pacific Ocean.</title>
        <authorList>
            <person name="Cheng H."/>
            <person name="Wu Y.-H."/>
            <person name="Guo L.-L."/>
            <person name="Xu X.-W."/>
        </authorList>
    </citation>
    <scope>NUCLEOTIDE SEQUENCE [LARGE SCALE GENOMIC DNA]</scope>
    <source>
        <strain evidence="1 2">KCTC 42117</strain>
    </source>
</reference>